<dbReference type="VEuPathDB" id="FungiDB:HCDG_09414"/>
<protein>
    <recommendedName>
        <fullName evidence="4">Roadblock/LAMTOR2 domain-containing protein</fullName>
    </recommendedName>
</protein>
<dbReference type="STRING" id="544712.C6HT83"/>
<dbReference type="PANTHER" id="PTHR10779">
    <property type="entry name" value="DYNEIN LIGHT CHAIN ROADBLOCK"/>
    <property type="match status" value="1"/>
</dbReference>
<accession>C6HT83</accession>
<reference evidence="3" key="1">
    <citation type="submission" date="2009-05" db="EMBL/GenBank/DDBJ databases">
        <title>The genome sequence of Ajellomyces capsulatus strain H143.</title>
        <authorList>
            <person name="Champion M."/>
            <person name="Cuomo C.A."/>
            <person name="Ma L.-J."/>
            <person name="Henn M.R."/>
            <person name="Sil A."/>
            <person name="Goldman B."/>
            <person name="Young S.K."/>
            <person name="Kodira C.D."/>
            <person name="Zeng Q."/>
            <person name="Koehrsen M."/>
            <person name="Alvarado L."/>
            <person name="Berlin A.M."/>
            <person name="Borenstein D."/>
            <person name="Chen Z."/>
            <person name="Engels R."/>
            <person name="Freedman E."/>
            <person name="Gellesch M."/>
            <person name="Goldberg J."/>
            <person name="Griggs A."/>
            <person name="Gujja S."/>
            <person name="Heiman D.I."/>
            <person name="Hepburn T.A."/>
            <person name="Howarth C."/>
            <person name="Jen D."/>
            <person name="Larson L."/>
            <person name="Lewis B."/>
            <person name="Mehta T."/>
            <person name="Park D."/>
            <person name="Pearson M."/>
            <person name="Roberts A."/>
            <person name="Saif S."/>
            <person name="Shea T.D."/>
            <person name="Shenoy N."/>
            <person name="Sisk P."/>
            <person name="Stolte C."/>
            <person name="Sykes S."/>
            <person name="Walk T."/>
            <person name="White J."/>
            <person name="Yandava C."/>
            <person name="Klein B."/>
            <person name="McEwen J.G."/>
            <person name="Puccia R."/>
            <person name="Goldman G.H."/>
            <person name="Felipe M.S."/>
            <person name="Nino-Vega G."/>
            <person name="San-Blas G."/>
            <person name="Taylor J.W."/>
            <person name="Mendoza L."/>
            <person name="Galagan J.E."/>
            <person name="Nusbaum C."/>
            <person name="Birren B.W."/>
        </authorList>
    </citation>
    <scope>NUCLEOTIDE SEQUENCE [LARGE SCALE GENOMIC DNA]</scope>
    <source>
        <strain evidence="3">H143</strain>
    </source>
</reference>
<evidence type="ECO:0008006" key="4">
    <source>
        <dbReference type="Google" id="ProtNLM"/>
    </source>
</evidence>
<dbReference type="OMA" id="LCVVHDV"/>
<feature type="region of interest" description="Disordered" evidence="1">
    <location>
        <begin position="153"/>
        <end position="213"/>
    </location>
</feature>
<gene>
    <name evidence="2" type="ORF">HCDG_09414</name>
</gene>
<evidence type="ECO:0000313" key="2">
    <source>
        <dbReference type="EMBL" id="EER36530.1"/>
    </source>
</evidence>
<organism evidence="2 3">
    <name type="scientific">Ajellomyces capsulatus (strain H143)</name>
    <name type="common">Darling's disease fungus</name>
    <name type="synonym">Histoplasma capsulatum</name>
    <dbReference type="NCBI Taxonomy" id="544712"/>
    <lineage>
        <taxon>Eukaryota</taxon>
        <taxon>Fungi</taxon>
        <taxon>Dikarya</taxon>
        <taxon>Ascomycota</taxon>
        <taxon>Pezizomycotina</taxon>
        <taxon>Eurotiomycetes</taxon>
        <taxon>Eurotiomycetidae</taxon>
        <taxon>Onygenales</taxon>
        <taxon>Ajellomycetaceae</taxon>
        <taxon>Histoplasma</taxon>
    </lineage>
</organism>
<dbReference type="Gene3D" id="3.30.450.30">
    <property type="entry name" value="Dynein light chain 2a, cytoplasmic"/>
    <property type="match status" value="1"/>
</dbReference>
<dbReference type="Proteomes" id="UP000002624">
    <property type="component" value="Unassembled WGS sequence"/>
</dbReference>
<name>C6HT83_AJECH</name>
<feature type="compositionally biased region" description="Low complexity" evidence="1">
    <location>
        <begin position="105"/>
        <end position="128"/>
    </location>
</feature>
<dbReference type="AlphaFoldDB" id="C6HT83"/>
<feature type="compositionally biased region" description="Basic and acidic residues" evidence="1">
    <location>
        <begin position="195"/>
        <end position="208"/>
    </location>
</feature>
<feature type="compositionally biased region" description="Pro residues" evidence="1">
    <location>
        <begin position="58"/>
        <end position="70"/>
    </location>
</feature>
<dbReference type="EMBL" id="GG692440">
    <property type="protein sequence ID" value="EER36530.1"/>
    <property type="molecule type" value="Genomic_DNA"/>
</dbReference>
<dbReference type="SUPFAM" id="SSF103196">
    <property type="entry name" value="Roadblock/LC7 domain"/>
    <property type="match status" value="1"/>
</dbReference>
<feature type="compositionally biased region" description="Gly residues" evidence="1">
    <location>
        <begin position="165"/>
        <end position="190"/>
    </location>
</feature>
<proteinExistence type="predicted"/>
<feature type="compositionally biased region" description="Polar residues" evidence="1">
    <location>
        <begin position="14"/>
        <end position="29"/>
    </location>
</feature>
<feature type="compositionally biased region" description="Polar residues" evidence="1">
    <location>
        <begin position="76"/>
        <end position="96"/>
    </location>
</feature>
<feature type="compositionally biased region" description="Low complexity" evidence="1">
    <location>
        <begin position="153"/>
        <end position="164"/>
    </location>
</feature>
<dbReference type="HOGENOM" id="CLU_1282965_0_0_1"/>
<evidence type="ECO:0000256" key="1">
    <source>
        <dbReference type="SAM" id="MobiDB-lite"/>
    </source>
</evidence>
<evidence type="ECO:0000313" key="3">
    <source>
        <dbReference type="Proteomes" id="UP000002624"/>
    </source>
</evidence>
<sequence length="261" mass="27205">MATSPQLPRHVSAHLSSLTSRPGVQSTLILSRKDGSIIRTTGLLATRSSPSPTRQVPDPDPAPASPPMPASIPDSTSPTSQTPDEQATHPETTSTSTDERRAEAAQKQIQEQQEQLQPQPQAAPYKPSQAETLAAHIFAFVSSASALGASLSNPPLPSELSSERSGGGGGNETDYGGSGMAVAAAGGGATSNGHARHDSRESEGTHEREEDDELKLLRLRTKIHEIIIIPDRKFLLCVVHDLLSASGRSAGGGGKGGGFSR</sequence>
<feature type="region of interest" description="Disordered" evidence="1">
    <location>
        <begin position="1"/>
        <end position="128"/>
    </location>
</feature>
<dbReference type="OrthoDB" id="9985637at2759"/>